<dbReference type="GO" id="GO:0016020">
    <property type="term" value="C:membrane"/>
    <property type="evidence" value="ECO:0007669"/>
    <property type="project" value="UniProtKB-SubCell"/>
</dbReference>
<evidence type="ECO:0000256" key="1">
    <source>
        <dbReference type="ARBA" id="ARBA00004141"/>
    </source>
</evidence>
<dbReference type="RefSeq" id="WP_171269382.1">
    <property type="nucleotide sequence ID" value="NZ_CP038444.1"/>
</dbReference>
<organism evidence="8 9">
    <name type="scientific">Aeromonas media</name>
    <dbReference type="NCBI Taxonomy" id="651"/>
    <lineage>
        <taxon>Bacteria</taxon>
        <taxon>Pseudomonadati</taxon>
        <taxon>Pseudomonadota</taxon>
        <taxon>Gammaproteobacteria</taxon>
        <taxon>Aeromonadales</taxon>
        <taxon>Aeromonadaceae</taxon>
        <taxon>Aeromonas</taxon>
    </lineage>
</organism>
<evidence type="ECO:0000256" key="3">
    <source>
        <dbReference type="ARBA" id="ARBA00022692"/>
    </source>
</evidence>
<dbReference type="EMBL" id="CP038444">
    <property type="protein sequence ID" value="QJT32477.1"/>
    <property type="molecule type" value="Genomic_DNA"/>
</dbReference>
<dbReference type="InterPro" id="IPR000620">
    <property type="entry name" value="EamA_dom"/>
</dbReference>
<evidence type="ECO:0000256" key="5">
    <source>
        <dbReference type="ARBA" id="ARBA00023136"/>
    </source>
</evidence>
<feature type="transmembrane region" description="Helical" evidence="6">
    <location>
        <begin position="66"/>
        <end position="87"/>
    </location>
</feature>
<dbReference type="Pfam" id="PF00892">
    <property type="entry name" value="EamA"/>
    <property type="match status" value="2"/>
</dbReference>
<dbReference type="Proteomes" id="UP000502006">
    <property type="component" value="Chromosome"/>
</dbReference>
<comment type="similarity">
    <text evidence="2">Belongs to the EamA transporter family.</text>
</comment>
<feature type="transmembrane region" description="Helical" evidence="6">
    <location>
        <begin position="262"/>
        <end position="280"/>
    </location>
</feature>
<feature type="transmembrane region" description="Helical" evidence="6">
    <location>
        <begin position="7"/>
        <end position="27"/>
    </location>
</feature>
<protein>
    <submittedName>
        <fullName evidence="8">DMT family transporter</fullName>
    </submittedName>
</protein>
<reference evidence="8 9" key="1">
    <citation type="submission" date="2019-03" db="EMBL/GenBank/DDBJ databases">
        <title>Novel transposon Tn6433 accelerates the dissemination of tet(E) in Aeromonas from aerobic biofilm under oxytetracycline stress.</title>
        <authorList>
            <person name="Shi Y."/>
            <person name="Tian Z."/>
            <person name="Zhang Y."/>
            <person name="Zhang H."/>
            <person name="Yang M."/>
        </authorList>
    </citation>
    <scope>NUCLEOTIDE SEQUENCE [LARGE SCALE GENOMIC DNA]</scope>
    <source>
        <strain evidence="8 9">T5-8</strain>
    </source>
</reference>
<feature type="domain" description="EamA" evidence="7">
    <location>
        <begin position="10"/>
        <end position="134"/>
    </location>
</feature>
<proteinExistence type="inferred from homology"/>
<keyword evidence="4 6" id="KW-1133">Transmembrane helix</keyword>
<evidence type="ECO:0000256" key="6">
    <source>
        <dbReference type="SAM" id="Phobius"/>
    </source>
</evidence>
<gene>
    <name evidence="8" type="ORF">E4186_21500</name>
</gene>
<feature type="transmembrane region" description="Helical" evidence="6">
    <location>
        <begin position="145"/>
        <end position="166"/>
    </location>
</feature>
<feature type="transmembrane region" description="Helical" evidence="6">
    <location>
        <begin position="178"/>
        <end position="200"/>
    </location>
</feature>
<dbReference type="InterPro" id="IPR050638">
    <property type="entry name" value="AA-Vitamin_Transporters"/>
</dbReference>
<keyword evidence="3 6" id="KW-0812">Transmembrane</keyword>
<evidence type="ECO:0000259" key="7">
    <source>
        <dbReference type="Pfam" id="PF00892"/>
    </source>
</evidence>
<evidence type="ECO:0000313" key="9">
    <source>
        <dbReference type="Proteomes" id="UP000502006"/>
    </source>
</evidence>
<evidence type="ECO:0000256" key="2">
    <source>
        <dbReference type="ARBA" id="ARBA00007362"/>
    </source>
</evidence>
<feature type="transmembrane region" description="Helical" evidence="6">
    <location>
        <begin position="239"/>
        <end position="256"/>
    </location>
</feature>
<feature type="transmembrane region" description="Helical" evidence="6">
    <location>
        <begin position="33"/>
        <end position="54"/>
    </location>
</feature>
<dbReference type="PANTHER" id="PTHR32322:SF2">
    <property type="entry name" value="EAMA DOMAIN-CONTAINING PROTEIN"/>
    <property type="match status" value="1"/>
</dbReference>
<feature type="domain" description="EamA" evidence="7">
    <location>
        <begin position="148"/>
        <end position="279"/>
    </location>
</feature>
<comment type="subcellular location">
    <subcellularLocation>
        <location evidence="1">Membrane</location>
        <topology evidence="1">Multi-pass membrane protein</topology>
    </subcellularLocation>
</comment>
<sequence length="291" mass="31983">MNYLERLAPILFLLMWSSGAIFVKMGLENASVWSFLTLRATGAFLLMGVIYLCFKINSKTKLTPSILARVVVTGLLLQVFYQAFYFLSIRYELSPGLVSIVLGLQPIMTILFGGDKASPYKLLILLIGFSGLGLAIFGAKDVSQVTPLGVSFAILSVMAISIGSLFQKTIPMTPLESGMLQNGCASIVFVATSLIIGWHVNWSPNFVFSLSWMIVVVSTGAVLLLFYMIQRNSASKVSVLFYLVPILTMFFDFIIFDTEITTTTIMGALIVIASIKLFSLPSRRTSEKMLS</sequence>
<dbReference type="InterPro" id="IPR037185">
    <property type="entry name" value="EmrE-like"/>
</dbReference>
<dbReference type="PANTHER" id="PTHR32322">
    <property type="entry name" value="INNER MEMBRANE TRANSPORTER"/>
    <property type="match status" value="1"/>
</dbReference>
<name>A0AAE7DT92_AERME</name>
<evidence type="ECO:0000313" key="8">
    <source>
        <dbReference type="EMBL" id="QJT32477.1"/>
    </source>
</evidence>
<feature type="transmembrane region" description="Helical" evidence="6">
    <location>
        <begin position="120"/>
        <end position="139"/>
    </location>
</feature>
<dbReference type="SUPFAM" id="SSF103481">
    <property type="entry name" value="Multidrug resistance efflux transporter EmrE"/>
    <property type="match status" value="2"/>
</dbReference>
<feature type="transmembrane region" description="Helical" evidence="6">
    <location>
        <begin position="93"/>
        <end position="113"/>
    </location>
</feature>
<keyword evidence="5 6" id="KW-0472">Membrane</keyword>
<feature type="transmembrane region" description="Helical" evidence="6">
    <location>
        <begin position="206"/>
        <end position="227"/>
    </location>
</feature>
<accession>A0AAE7DT92</accession>
<dbReference type="AlphaFoldDB" id="A0AAE7DT92"/>
<evidence type="ECO:0000256" key="4">
    <source>
        <dbReference type="ARBA" id="ARBA00022989"/>
    </source>
</evidence>